<feature type="domain" description="RNA polymerase sigma factor 70 region 4 type 2" evidence="1">
    <location>
        <begin position="45"/>
        <end position="90"/>
    </location>
</feature>
<organism evidence="2 3">
    <name type="scientific">Dysosmobacter welbionis</name>
    <dbReference type="NCBI Taxonomy" id="2093857"/>
    <lineage>
        <taxon>Bacteria</taxon>
        <taxon>Bacillati</taxon>
        <taxon>Bacillota</taxon>
        <taxon>Clostridia</taxon>
        <taxon>Eubacteriales</taxon>
        <taxon>Oscillospiraceae</taxon>
        <taxon>Dysosmobacter</taxon>
    </lineage>
</organism>
<dbReference type="InterPro" id="IPR013324">
    <property type="entry name" value="RNA_pol_sigma_r3/r4-like"/>
</dbReference>
<dbReference type="GeneID" id="89522218"/>
<dbReference type="GO" id="GO:0016987">
    <property type="term" value="F:sigma factor activity"/>
    <property type="evidence" value="ECO:0007669"/>
    <property type="project" value="InterPro"/>
</dbReference>
<sequence>MRDTRFDARSSEWIGDMTVWLRDHAEDNSEQLERLRRGLRRAREQELTPRQREMVFLYYDRGLKMSQIAQKLGVNRSTVSRTVKRAKQRLYRCLRYAL</sequence>
<evidence type="ECO:0000259" key="1">
    <source>
        <dbReference type="Pfam" id="PF08281"/>
    </source>
</evidence>
<protein>
    <submittedName>
        <fullName evidence="2">Sigma-70 family RNA polymerase sigma factor</fullName>
    </submittedName>
</protein>
<dbReference type="Gene3D" id="1.10.10.10">
    <property type="entry name" value="Winged helix-like DNA-binding domain superfamily/Winged helix DNA-binding domain"/>
    <property type="match status" value="1"/>
</dbReference>
<proteinExistence type="predicted"/>
<dbReference type="GO" id="GO:0003677">
    <property type="term" value="F:DNA binding"/>
    <property type="evidence" value="ECO:0007669"/>
    <property type="project" value="InterPro"/>
</dbReference>
<dbReference type="KEGG" id="obj:EIO64_06660"/>
<dbReference type="InterPro" id="IPR014284">
    <property type="entry name" value="RNA_pol_sigma-70_dom"/>
</dbReference>
<dbReference type="Proteomes" id="UP000298642">
    <property type="component" value="Chromosome"/>
</dbReference>
<dbReference type="CDD" id="cd06171">
    <property type="entry name" value="Sigma70_r4"/>
    <property type="match status" value="1"/>
</dbReference>
<dbReference type="AlphaFoldDB" id="A0A4D7ATX0"/>
<keyword evidence="3" id="KW-1185">Reference proteome</keyword>
<dbReference type="InterPro" id="IPR013249">
    <property type="entry name" value="RNA_pol_sigma70_r4_t2"/>
</dbReference>
<dbReference type="GO" id="GO:0006352">
    <property type="term" value="P:DNA-templated transcription initiation"/>
    <property type="evidence" value="ECO:0007669"/>
    <property type="project" value="InterPro"/>
</dbReference>
<accession>A0A4D7ATX0</accession>
<evidence type="ECO:0000313" key="3">
    <source>
        <dbReference type="Proteomes" id="UP000298642"/>
    </source>
</evidence>
<reference evidence="3" key="1">
    <citation type="submission" date="2018-12" db="EMBL/GenBank/DDBJ databases">
        <title>Dusodibacter welbiota gen. nov., sp. nov., isolated from human faeces and emended description of the Oscillibacter genus.</title>
        <authorList>
            <person name="Le Roy T."/>
            <person name="Van der Smissen P."/>
            <person name="Delzenne N."/>
            <person name="Muccioli G."/>
            <person name="Collet J.F."/>
            <person name="Cani P.D."/>
        </authorList>
    </citation>
    <scope>NUCLEOTIDE SEQUENCE [LARGE SCALE GENOMIC DNA]</scope>
    <source>
        <strain evidence="3">J115</strain>
    </source>
</reference>
<dbReference type="NCBIfam" id="TIGR02937">
    <property type="entry name" value="sigma70-ECF"/>
    <property type="match status" value="1"/>
</dbReference>
<dbReference type="EMBL" id="CP034413">
    <property type="protein sequence ID" value="QCI58950.1"/>
    <property type="molecule type" value="Genomic_DNA"/>
</dbReference>
<gene>
    <name evidence="2" type="ORF">EIO64_06660</name>
</gene>
<name>A0A4D7ATX0_9FIRM</name>
<dbReference type="InterPro" id="IPR036388">
    <property type="entry name" value="WH-like_DNA-bd_sf"/>
</dbReference>
<dbReference type="SUPFAM" id="SSF88659">
    <property type="entry name" value="Sigma3 and sigma4 domains of RNA polymerase sigma factors"/>
    <property type="match status" value="1"/>
</dbReference>
<dbReference type="RefSeq" id="WP_021751542.1">
    <property type="nucleotide sequence ID" value="NZ_CAUWCU010000012.1"/>
</dbReference>
<evidence type="ECO:0000313" key="2">
    <source>
        <dbReference type="EMBL" id="QCI58950.1"/>
    </source>
</evidence>
<dbReference type="Pfam" id="PF08281">
    <property type="entry name" value="Sigma70_r4_2"/>
    <property type="match status" value="1"/>
</dbReference>